<organism evidence="7 8">
    <name type="scientific">Acidilobus saccharovorans (strain DSM 16705 / JCM 18335 / VKM B-2471 / 345-15)</name>
    <dbReference type="NCBI Taxonomy" id="666510"/>
    <lineage>
        <taxon>Archaea</taxon>
        <taxon>Thermoproteota</taxon>
        <taxon>Thermoprotei</taxon>
        <taxon>Acidilobales</taxon>
        <taxon>Acidilobaceae</taxon>
        <taxon>Acidilobus</taxon>
    </lineage>
</organism>
<dbReference type="RefSeq" id="WP_013266249.1">
    <property type="nucleotide sequence ID" value="NC_014374.1"/>
</dbReference>
<dbReference type="GO" id="GO:0016020">
    <property type="term" value="C:membrane"/>
    <property type="evidence" value="ECO:0007669"/>
    <property type="project" value="UniProtKB-SubCell"/>
</dbReference>
<feature type="domain" description="Amino acid permease/ SLC12A" evidence="6">
    <location>
        <begin position="30"/>
        <end position="452"/>
    </location>
</feature>
<evidence type="ECO:0000256" key="1">
    <source>
        <dbReference type="ARBA" id="ARBA00004141"/>
    </source>
</evidence>
<dbReference type="PANTHER" id="PTHR42770">
    <property type="entry name" value="AMINO ACID TRANSPORTER-RELATED"/>
    <property type="match status" value="1"/>
</dbReference>
<dbReference type="PIRSF" id="PIRSF006060">
    <property type="entry name" value="AA_transporter"/>
    <property type="match status" value="1"/>
</dbReference>
<feature type="transmembrane region" description="Helical" evidence="5">
    <location>
        <begin position="404"/>
        <end position="426"/>
    </location>
</feature>
<dbReference type="OrthoDB" id="43026at2157"/>
<proteinExistence type="predicted"/>
<evidence type="ECO:0000259" key="6">
    <source>
        <dbReference type="Pfam" id="PF00324"/>
    </source>
</evidence>
<comment type="subcellular location">
    <subcellularLocation>
        <location evidence="1">Membrane</location>
        <topology evidence="1">Multi-pass membrane protein</topology>
    </subcellularLocation>
</comment>
<feature type="transmembrane region" description="Helical" evidence="5">
    <location>
        <begin position="102"/>
        <end position="126"/>
    </location>
</feature>
<protein>
    <submittedName>
        <fullName evidence="7">Amino acid permease</fullName>
    </submittedName>
</protein>
<dbReference type="Pfam" id="PF00324">
    <property type="entry name" value="AA_permease"/>
    <property type="match status" value="1"/>
</dbReference>
<feature type="transmembrane region" description="Helical" evidence="5">
    <location>
        <begin position="282"/>
        <end position="310"/>
    </location>
</feature>
<keyword evidence="8" id="KW-1185">Reference proteome</keyword>
<dbReference type="KEGG" id="asc:ASAC_0330"/>
<name>D9Q099_ACIS3</name>
<keyword evidence="2 5" id="KW-0812">Transmembrane</keyword>
<feature type="transmembrane region" description="Helical" evidence="5">
    <location>
        <begin position="162"/>
        <end position="184"/>
    </location>
</feature>
<feature type="transmembrane region" description="Helical" evidence="5">
    <location>
        <begin position="196"/>
        <end position="215"/>
    </location>
</feature>
<reference evidence="7 8" key="1">
    <citation type="journal article" date="2010" name="Appl. Environ. Microbiol.">
        <title>The genome sequence of the crenarchaeon Acidilobus saccharovorans supports a new order, Acidilobales, and suggests an important ecological role in terrestrial acidic hot springs.</title>
        <authorList>
            <person name="Mardanov A.V."/>
            <person name="Svetlitchnyi V.A."/>
            <person name="Beletsky A.V."/>
            <person name="Prokofeva M.I."/>
            <person name="Bonch-Osmolovskaya E.A."/>
            <person name="Ravin N.V."/>
            <person name="Skryabin K.G."/>
        </authorList>
    </citation>
    <scope>NUCLEOTIDE SEQUENCE [LARGE SCALE GENOMIC DNA]</scope>
    <source>
        <strain evidence="8">DSM 16705 / JCM 18335 / VKM B-2471 / 345-15</strain>
    </source>
</reference>
<dbReference type="eggNOG" id="arCOG03654">
    <property type="taxonomic scope" value="Archaea"/>
</dbReference>
<dbReference type="STRING" id="666510.ASAC_0330"/>
<evidence type="ECO:0000256" key="2">
    <source>
        <dbReference type="ARBA" id="ARBA00022692"/>
    </source>
</evidence>
<dbReference type="InterPro" id="IPR050367">
    <property type="entry name" value="APC_superfamily"/>
</dbReference>
<evidence type="ECO:0000256" key="4">
    <source>
        <dbReference type="ARBA" id="ARBA00023136"/>
    </source>
</evidence>
<dbReference type="InParanoid" id="D9Q099"/>
<evidence type="ECO:0000256" key="5">
    <source>
        <dbReference type="SAM" id="Phobius"/>
    </source>
</evidence>
<feature type="transmembrane region" description="Helical" evidence="5">
    <location>
        <begin position="227"/>
        <end position="251"/>
    </location>
</feature>
<dbReference type="Gene3D" id="1.20.1740.10">
    <property type="entry name" value="Amino acid/polyamine transporter I"/>
    <property type="match status" value="1"/>
</dbReference>
<evidence type="ECO:0000313" key="7">
    <source>
        <dbReference type="EMBL" id="ADL18737.1"/>
    </source>
</evidence>
<keyword evidence="4 5" id="KW-0472">Membrane</keyword>
<dbReference type="HOGENOM" id="CLU_031607_0_0_2"/>
<evidence type="ECO:0000256" key="3">
    <source>
        <dbReference type="ARBA" id="ARBA00022989"/>
    </source>
</evidence>
<feature type="transmembrane region" description="Helical" evidence="5">
    <location>
        <begin position="331"/>
        <end position="350"/>
    </location>
</feature>
<feature type="transmembrane region" description="Helical" evidence="5">
    <location>
        <begin position="132"/>
        <end position="150"/>
    </location>
</feature>
<feature type="transmembrane region" description="Helical" evidence="5">
    <location>
        <begin position="21"/>
        <end position="42"/>
    </location>
</feature>
<keyword evidence="3 5" id="KW-1133">Transmembrane helix</keyword>
<feature type="transmembrane region" description="Helical" evidence="5">
    <location>
        <begin position="48"/>
        <end position="74"/>
    </location>
</feature>
<dbReference type="EMBL" id="CP001742">
    <property type="protein sequence ID" value="ADL18737.1"/>
    <property type="molecule type" value="Genomic_DNA"/>
</dbReference>
<dbReference type="PANTHER" id="PTHR42770:SF11">
    <property type="entry name" value="INNER MEMBRANE TRANSPORT PROTEIN YBAT"/>
    <property type="match status" value="1"/>
</dbReference>
<evidence type="ECO:0000313" key="8">
    <source>
        <dbReference type="Proteomes" id="UP000000346"/>
    </source>
</evidence>
<sequence>MTTSERTTATTGGQLSRKLGLLDLVFLSFGGQAALLSLLTYATGVVSYTGVFAPVVIIIGTLLVLLNAAVVYGLSKRYGEAGGYYIYAFYSLTRRLGLETGWLYIMYSVIYGSAYFLGAAYVLRYAIHLDPFLAAIIIYIPAATFLVLGIRPSAKYAEIASIIELAALIYISLVNLTIAGFRFYNPFSLKSIPSSSLLAAGMLFAIGIPTGYGSITPLGGEAIRKEYIGKAAIIVVIVGGLLASMVIYSLLDASLATGQINFILTARIPVIDFMRKFYGDLYAIPLVFAAFNDGVLAPLSFMAATSRTLYAMAKNGMLHRGLAVIRGDHPFNAVIATVIIYGMVTFPALALYERPFALFLVYGSLAGLANLFVHVSANFSYILEGFRGLRRAMTFNSLKSFNWIFRKFTDILIGFSASIISLWAMTLSFMSKNLQLEVDIFIVWIIIGFIYAEVLDELKSIRSSELPQG</sequence>
<feature type="transmembrane region" description="Helical" evidence="5">
    <location>
        <begin position="356"/>
        <end position="383"/>
    </location>
</feature>
<dbReference type="GO" id="GO:0055085">
    <property type="term" value="P:transmembrane transport"/>
    <property type="evidence" value="ECO:0007669"/>
    <property type="project" value="InterPro"/>
</dbReference>
<accession>D9Q099</accession>
<gene>
    <name evidence="7" type="ordered locus">ASAC_0330</name>
</gene>
<dbReference type="AlphaFoldDB" id="D9Q099"/>
<dbReference type="InterPro" id="IPR004841">
    <property type="entry name" value="AA-permease/SLC12A_dom"/>
</dbReference>
<feature type="transmembrane region" description="Helical" evidence="5">
    <location>
        <begin position="438"/>
        <end position="455"/>
    </location>
</feature>
<dbReference type="GeneID" id="9498553"/>
<dbReference type="Proteomes" id="UP000000346">
    <property type="component" value="Chromosome"/>
</dbReference>